<evidence type="ECO:0000313" key="3">
    <source>
        <dbReference type="Proteomes" id="UP001203665"/>
    </source>
</evidence>
<dbReference type="EMBL" id="JAMQJY010000001">
    <property type="protein sequence ID" value="MCM2674352.1"/>
    <property type="molecule type" value="Genomic_DNA"/>
</dbReference>
<keyword evidence="3" id="KW-1185">Reference proteome</keyword>
<proteinExistence type="predicted"/>
<keyword evidence="1" id="KW-0472">Membrane</keyword>
<keyword evidence="1" id="KW-0812">Transmembrane</keyword>
<organism evidence="2 3">
    <name type="scientific">Alkalicoccobacillus plakortidis</name>
    <dbReference type="NCBI Taxonomy" id="444060"/>
    <lineage>
        <taxon>Bacteria</taxon>
        <taxon>Bacillati</taxon>
        <taxon>Bacillota</taxon>
        <taxon>Bacilli</taxon>
        <taxon>Bacillales</taxon>
        <taxon>Bacillaceae</taxon>
        <taxon>Alkalicoccobacillus</taxon>
    </lineage>
</organism>
<dbReference type="Proteomes" id="UP001203665">
    <property type="component" value="Unassembled WGS sequence"/>
</dbReference>
<reference evidence="2" key="1">
    <citation type="submission" date="2022-06" db="EMBL/GenBank/DDBJ databases">
        <title>Alkalicoccobacillus porphyridii sp. nov., isolated from a marine red alga, Porphyridium purpureum and reclassification of Shouchella plakortidis and Shouchella gibsonii as Alkalicoccobacillus plakortidis comb. nov. and Alkalicoccobacillus gibsonii comb. nov.</title>
        <authorList>
            <person name="Kim K.H."/>
            <person name="Lee J.K."/>
            <person name="Han D.M."/>
            <person name="Baek J.H."/>
            <person name="Jeon C.O."/>
        </authorList>
    </citation>
    <scope>NUCLEOTIDE SEQUENCE</scope>
    <source>
        <strain evidence="2">DSM 19153</strain>
    </source>
</reference>
<sequence>MRKTISLLAILFINCITLALGIMLVIAKWGVIDKQTGMIVLSSCFVLGIWNAISFIDVCISTRRNR</sequence>
<accession>A0ABT0XGM7</accession>
<dbReference type="RefSeq" id="WP_251603877.1">
    <property type="nucleotide sequence ID" value="NZ_JAMQJY010000001.1"/>
</dbReference>
<evidence type="ECO:0000256" key="1">
    <source>
        <dbReference type="SAM" id="Phobius"/>
    </source>
</evidence>
<protein>
    <submittedName>
        <fullName evidence="2">Uncharacterized protein</fullName>
    </submittedName>
</protein>
<feature type="transmembrane region" description="Helical" evidence="1">
    <location>
        <begin position="39"/>
        <end position="60"/>
    </location>
</feature>
<gene>
    <name evidence="2" type="ORF">NDM98_01700</name>
</gene>
<keyword evidence="1" id="KW-1133">Transmembrane helix</keyword>
<comment type="caution">
    <text evidence="2">The sequence shown here is derived from an EMBL/GenBank/DDBJ whole genome shotgun (WGS) entry which is preliminary data.</text>
</comment>
<feature type="transmembrane region" description="Helical" evidence="1">
    <location>
        <begin position="7"/>
        <end position="27"/>
    </location>
</feature>
<name>A0ABT0XGM7_9BACI</name>
<evidence type="ECO:0000313" key="2">
    <source>
        <dbReference type="EMBL" id="MCM2674352.1"/>
    </source>
</evidence>